<dbReference type="SUPFAM" id="SSF158397">
    <property type="entry name" value="TM1646-like"/>
    <property type="match status" value="1"/>
</dbReference>
<evidence type="ECO:0000256" key="1">
    <source>
        <dbReference type="SAM" id="MobiDB-lite"/>
    </source>
</evidence>
<dbReference type="RefSeq" id="WP_120114459.1">
    <property type="nucleotide sequence ID" value="NZ_QXQB01000009.1"/>
</dbReference>
<sequence length="147" mass="17133">MRVDQSWRPVGQNRASADSSMKPVQPTSFADVMVQQDAQRTQEQLNQKLQDIHRQGDRLAKNMTVRELMLYRQMVKQFLEDTIRRGVGLKEVRGFDRRGRVKRYKLLDEIDATLVTMAEDLLDSEEGRIELLNKIGEIRGILINLMF</sequence>
<evidence type="ECO:0000313" key="2">
    <source>
        <dbReference type="EMBL" id="RJX36795.1"/>
    </source>
</evidence>
<dbReference type="EMBL" id="QXQB01000009">
    <property type="protein sequence ID" value="RJX36795.1"/>
    <property type="molecule type" value="Genomic_DNA"/>
</dbReference>
<dbReference type="Pfam" id="PF03885">
    <property type="entry name" value="DUF327"/>
    <property type="match status" value="1"/>
</dbReference>
<reference evidence="2 3" key="1">
    <citation type="submission" date="2018-09" db="EMBL/GenBank/DDBJ databases">
        <title>Paenibacillus aracenensis nov. sp. isolated from a cave in southern Spain.</title>
        <authorList>
            <person name="Jurado V."/>
            <person name="Gutierrez-Patricio S."/>
            <person name="Gonzalez-Pimentel J.L."/>
            <person name="Miller A.Z."/>
            <person name="Laiz L."/>
            <person name="Saiz-Jimenez C."/>
        </authorList>
    </citation>
    <scope>NUCLEOTIDE SEQUENCE [LARGE SCALE GENOMIC DNA]</scope>
    <source>
        <strain evidence="2 3">JCM 19203</strain>
    </source>
</reference>
<dbReference type="OrthoDB" id="1680946at2"/>
<dbReference type="InterPro" id="IPR005585">
    <property type="entry name" value="DUF327"/>
</dbReference>
<gene>
    <name evidence="2" type="ORF">D3P09_26535</name>
</gene>
<comment type="caution">
    <text evidence="2">The sequence shown here is derived from an EMBL/GenBank/DDBJ whole genome shotgun (WGS) entry which is preliminary data.</text>
</comment>
<proteinExistence type="predicted"/>
<dbReference type="Gene3D" id="1.20.120.490">
    <property type="entry name" value="Hypothetical protein TM1646-like domain"/>
    <property type="match status" value="1"/>
</dbReference>
<accession>A0A3A6PA40</accession>
<dbReference type="AlphaFoldDB" id="A0A3A6PA40"/>
<dbReference type="Proteomes" id="UP000267798">
    <property type="component" value="Unassembled WGS sequence"/>
</dbReference>
<dbReference type="InterPro" id="IPR024042">
    <property type="entry name" value="TM1646-like_dom_sf"/>
</dbReference>
<name>A0A3A6PA40_9BACL</name>
<protein>
    <submittedName>
        <fullName evidence="2">DUF327 family protein</fullName>
    </submittedName>
</protein>
<keyword evidence="3" id="KW-1185">Reference proteome</keyword>
<feature type="region of interest" description="Disordered" evidence="1">
    <location>
        <begin position="1"/>
        <end position="24"/>
    </location>
</feature>
<evidence type="ECO:0000313" key="3">
    <source>
        <dbReference type="Proteomes" id="UP000267798"/>
    </source>
</evidence>
<organism evidence="2 3">
    <name type="scientific">Paenibacillus pinisoli</name>
    <dbReference type="NCBI Taxonomy" id="1276110"/>
    <lineage>
        <taxon>Bacteria</taxon>
        <taxon>Bacillati</taxon>
        <taxon>Bacillota</taxon>
        <taxon>Bacilli</taxon>
        <taxon>Bacillales</taxon>
        <taxon>Paenibacillaceae</taxon>
        <taxon>Paenibacillus</taxon>
    </lineage>
</organism>